<evidence type="ECO:0000256" key="1">
    <source>
        <dbReference type="ARBA" id="ARBA00001946"/>
    </source>
</evidence>
<evidence type="ECO:0000256" key="3">
    <source>
        <dbReference type="ARBA" id="ARBA00022722"/>
    </source>
</evidence>
<dbReference type="CDD" id="cd18731">
    <property type="entry name" value="PIN_NgFitB-like"/>
    <property type="match status" value="1"/>
</dbReference>
<evidence type="ECO:0000256" key="8">
    <source>
        <dbReference type="HAMAP-Rule" id="MF_00265"/>
    </source>
</evidence>
<keyword evidence="5 8" id="KW-0378">Hydrolase</keyword>
<dbReference type="GO" id="GO:0000287">
    <property type="term" value="F:magnesium ion binding"/>
    <property type="evidence" value="ECO:0007669"/>
    <property type="project" value="UniProtKB-UniRule"/>
</dbReference>
<accession>A0A7X4GNC3</accession>
<dbReference type="RefSeq" id="WP_161013256.1">
    <property type="nucleotide sequence ID" value="NZ_WWCK01000002.1"/>
</dbReference>
<feature type="binding site" evidence="8">
    <location>
        <position position="5"/>
    </location>
    <ligand>
        <name>Mg(2+)</name>
        <dbReference type="ChEBI" id="CHEBI:18420"/>
    </ligand>
</feature>
<comment type="function">
    <text evidence="8">Toxic component of a toxin-antitoxin (TA) system. An RNase.</text>
</comment>
<evidence type="ECO:0000313" key="11">
    <source>
        <dbReference type="Proteomes" id="UP000450012"/>
    </source>
</evidence>
<keyword evidence="11" id="KW-1185">Reference proteome</keyword>
<evidence type="ECO:0000259" key="9">
    <source>
        <dbReference type="Pfam" id="PF01850"/>
    </source>
</evidence>
<dbReference type="Proteomes" id="UP000450012">
    <property type="component" value="Unassembled WGS sequence"/>
</dbReference>
<dbReference type="AlphaFoldDB" id="A0A7X4GNC3"/>
<feature type="domain" description="PIN" evidence="9">
    <location>
        <begin position="2"/>
        <end position="128"/>
    </location>
</feature>
<organism evidence="10 11">
    <name type="scientific">Duganella rivi</name>
    <dbReference type="NCBI Taxonomy" id="2666083"/>
    <lineage>
        <taxon>Bacteria</taxon>
        <taxon>Pseudomonadati</taxon>
        <taxon>Pseudomonadota</taxon>
        <taxon>Betaproteobacteria</taxon>
        <taxon>Burkholderiales</taxon>
        <taxon>Oxalobacteraceae</taxon>
        <taxon>Telluria group</taxon>
        <taxon>Duganella</taxon>
    </lineage>
</organism>
<dbReference type="InterPro" id="IPR002716">
    <property type="entry name" value="PIN_dom"/>
</dbReference>
<comment type="caution">
    <text evidence="10">The sequence shown here is derived from an EMBL/GenBank/DDBJ whole genome shotgun (WGS) entry which is preliminary data.</text>
</comment>
<dbReference type="SUPFAM" id="SSF88723">
    <property type="entry name" value="PIN domain-like"/>
    <property type="match status" value="1"/>
</dbReference>
<evidence type="ECO:0000256" key="4">
    <source>
        <dbReference type="ARBA" id="ARBA00022723"/>
    </source>
</evidence>
<evidence type="ECO:0000313" key="10">
    <source>
        <dbReference type="EMBL" id="MYM66705.1"/>
    </source>
</evidence>
<evidence type="ECO:0000256" key="6">
    <source>
        <dbReference type="ARBA" id="ARBA00022842"/>
    </source>
</evidence>
<dbReference type="PANTHER" id="PTHR33653">
    <property type="entry name" value="RIBONUCLEASE VAPC2"/>
    <property type="match status" value="1"/>
</dbReference>
<evidence type="ECO:0000256" key="2">
    <source>
        <dbReference type="ARBA" id="ARBA00022649"/>
    </source>
</evidence>
<dbReference type="Gene3D" id="3.40.50.1010">
    <property type="entry name" value="5'-nuclease"/>
    <property type="match status" value="1"/>
</dbReference>
<dbReference type="InterPro" id="IPR050556">
    <property type="entry name" value="Type_II_TA_system_RNase"/>
</dbReference>
<dbReference type="GO" id="GO:0016787">
    <property type="term" value="F:hydrolase activity"/>
    <property type="evidence" value="ECO:0007669"/>
    <property type="project" value="UniProtKB-KW"/>
</dbReference>
<proteinExistence type="inferred from homology"/>
<dbReference type="GO" id="GO:0004540">
    <property type="term" value="F:RNA nuclease activity"/>
    <property type="evidence" value="ECO:0007669"/>
    <property type="project" value="InterPro"/>
</dbReference>
<keyword evidence="4 8" id="KW-0479">Metal-binding</keyword>
<dbReference type="EC" id="3.1.-.-" evidence="8"/>
<dbReference type="InterPro" id="IPR029060">
    <property type="entry name" value="PIN-like_dom_sf"/>
</dbReference>
<name>A0A7X4GNC3_9BURK</name>
<keyword evidence="2 8" id="KW-1277">Toxin-antitoxin system</keyword>
<dbReference type="HAMAP" id="MF_00265">
    <property type="entry name" value="VapC_Nob1"/>
    <property type="match status" value="1"/>
</dbReference>
<dbReference type="EMBL" id="WWCK01000002">
    <property type="protein sequence ID" value="MYM66705.1"/>
    <property type="molecule type" value="Genomic_DNA"/>
</dbReference>
<comment type="similarity">
    <text evidence="7 8">Belongs to the PINc/VapC protein family.</text>
</comment>
<keyword evidence="6 8" id="KW-0460">Magnesium</keyword>
<protein>
    <recommendedName>
        <fullName evidence="8">Ribonuclease VapC</fullName>
        <shortName evidence="8">RNase VapC</shortName>
        <ecNumber evidence="8">3.1.-.-</ecNumber>
    </recommendedName>
    <alternativeName>
        <fullName evidence="8">Toxin VapC</fullName>
    </alternativeName>
</protein>
<comment type="cofactor">
    <cofactor evidence="1 8">
        <name>Mg(2+)</name>
        <dbReference type="ChEBI" id="CHEBI:18420"/>
    </cofactor>
</comment>
<evidence type="ECO:0000256" key="5">
    <source>
        <dbReference type="ARBA" id="ARBA00022801"/>
    </source>
</evidence>
<keyword evidence="8" id="KW-0800">Toxin</keyword>
<dbReference type="InterPro" id="IPR022907">
    <property type="entry name" value="VapC_family"/>
</dbReference>
<reference evidence="10 11" key="1">
    <citation type="submission" date="2019-12" db="EMBL/GenBank/DDBJ databases">
        <title>Novel species isolated from a subtropical stream in China.</title>
        <authorList>
            <person name="Lu H."/>
        </authorList>
    </citation>
    <scope>NUCLEOTIDE SEQUENCE [LARGE SCALE GENOMIC DNA]</scope>
    <source>
        <strain evidence="10 11">FT55W</strain>
    </source>
</reference>
<dbReference type="Pfam" id="PF01850">
    <property type="entry name" value="PIN"/>
    <property type="match status" value="1"/>
</dbReference>
<evidence type="ECO:0000256" key="7">
    <source>
        <dbReference type="ARBA" id="ARBA00038093"/>
    </source>
</evidence>
<keyword evidence="3 8" id="KW-0540">Nuclease</keyword>
<sequence length="137" mass="14789">MILLDTNVVSEAMKPNPDPAVQAWFNQQNLETLYMSSVTLAELLFGIQVLPAGKRQEMLTQALDSVLAQLGNKVLPFDGDAAREFSRLAVIARSAGRGFPRPDGYLAAIASARGFIVASRDTGPYEAAGVKVINPWL</sequence>
<feature type="binding site" evidence="8">
    <location>
        <position position="103"/>
    </location>
    <ligand>
        <name>Mg(2+)</name>
        <dbReference type="ChEBI" id="CHEBI:18420"/>
    </ligand>
</feature>
<dbReference type="PANTHER" id="PTHR33653:SF1">
    <property type="entry name" value="RIBONUCLEASE VAPC2"/>
    <property type="match status" value="1"/>
</dbReference>
<dbReference type="GO" id="GO:0090729">
    <property type="term" value="F:toxin activity"/>
    <property type="evidence" value="ECO:0007669"/>
    <property type="project" value="UniProtKB-KW"/>
</dbReference>
<gene>
    <name evidence="8" type="primary">vapC</name>
    <name evidence="10" type="ORF">GTP45_07675</name>
</gene>